<gene>
    <name evidence="6" type="ordered locus">Ecym_5026</name>
</gene>
<dbReference type="OrthoDB" id="2155283at2759"/>
<dbReference type="GO" id="GO:0000932">
    <property type="term" value="C:P-body"/>
    <property type="evidence" value="ECO:0007669"/>
    <property type="project" value="TreeGrafter"/>
</dbReference>
<dbReference type="OMA" id="QQNTVMD"/>
<evidence type="ECO:0000256" key="3">
    <source>
        <dbReference type="ARBA" id="ARBA00022884"/>
    </source>
</evidence>
<dbReference type="GeneID" id="11470291"/>
<feature type="region of interest" description="Disordered" evidence="4">
    <location>
        <begin position="1"/>
        <end position="72"/>
    </location>
</feature>
<dbReference type="EMBL" id="CP002501">
    <property type="protein sequence ID" value="AET39826.1"/>
    <property type="molecule type" value="Genomic_DNA"/>
</dbReference>
<organism evidence="6 7">
    <name type="scientific">Eremothecium cymbalariae (strain CBS 270.75 / DBVPG 7215 / KCTC 17166 / NRRL Y-17582)</name>
    <name type="common">Yeast</name>
    <dbReference type="NCBI Taxonomy" id="931890"/>
    <lineage>
        <taxon>Eukaryota</taxon>
        <taxon>Fungi</taxon>
        <taxon>Dikarya</taxon>
        <taxon>Ascomycota</taxon>
        <taxon>Saccharomycotina</taxon>
        <taxon>Saccharomycetes</taxon>
        <taxon>Saccharomycetales</taxon>
        <taxon>Saccharomycetaceae</taxon>
        <taxon>Eremothecium</taxon>
    </lineage>
</organism>
<feature type="region of interest" description="Disordered" evidence="4">
    <location>
        <begin position="302"/>
        <end position="366"/>
    </location>
</feature>
<sequence>MISGFNNDGAASLPTRAQSPINMPRGAHPGAVLLSPKRTAISSFSGNGGGSSSGAGSSTQLLSPPQHPLSLNDILDQQHSQPQLVEPSCTLSLDASIQHPLASSISMNSPLLQPQASSLSVTNTFLDSFGSRPSSAVGAQQQQQHQSVSHNSNPMVNFTNGVNQVCSWMTMLTTAQQNTVMDNLLSSLNEEVLQHTKWKLDSLTNSGYLSPSLRPIASPIPNRVTVDNSTPLSSIQLPGAVTLDSVLSDSASTTANAAAANCNNINGNSLSVKNLYRQWSPNPQGSGTTQPMFDYLNEITRPRSADPSRLRTTQNSHHYQNSHHSTNNNTSSNNVSHDGSSGNGSNNNSHNNVHGHQHSNSQSGNRFSNIKAVRPQSPSSAAKATSVNSSFTEIHPLTMQSTTPATSNSGASSNTSGSSNMNTKSLCDPKLLKNIPAWLKSLRLHKYSGSLNGKNWQELIELDDLLLEEMGVSALGARRKLLKAFAIVKECKEKGLIDESAY</sequence>
<evidence type="ECO:0000313" key="6">
    <source>
        <dbReference type="EMBL" id="AET39826.1"/>
    </source>
</evidence>
<feature type="compositionally biased region" description="Low complexity" evidence="4">
    <location>
        <begin position="134"/>
        <end position="153"/>
    </location>
</feature>
<dbReference type="PANTHER" id="PTHR12515">
    <property type="entry name" value="STERILE ALPHA MOTIF DOMAIN CONTAINING PROTEIN 4-RELATED"/>
    <property type="match status" value="1"/>
</dbReference>
<dbReference type="Pfam" id="PF07647">
    <property type="entry name" value="SAM_2"/>
    <property type="match status" value="1"/>
</dbReference>
<evidence type="ECO:0000259" key="5">
    <source>
        <dbReference type="PROSITE" id="PS50105"/>
    </source>
</evidence>
<dbReference type="PANTHER" id="PTHR12515:SF5">
    <property type="entry name" value="PROTEIN SMAUG"/>
    <property type="match status" value="1"/>
</dbReference>
<dbReference type="Proteomes" id="UP000006790">
    <property type="component" value="Chromosome 5"/>
</dbReference>
<dbReference type="GO" id="GO:0003729">
    <property type="term" value="F:mRNA binding"/>
    <property type="evidence" value="ECO:0007669"/>
    <property type="project" value="TreeGrafter"/>
</dbReference>
<dbReference type="Gene3D" id="1.10.150.50">
    <property type="entry name" value="Transcription Factor, Ets-1"/>
    <property type="match status" value="1"/>
</dbReference>
<feature type="compositionally biased region" description="Low complexity" evidence="4">
    <location>
        <begin position="54"/>
        <end position="71"/>
    </location>
</feature>
<evidence type="ECO:0000256" key="1">
    <source>
        <dbReference type="ARBA" id="ARBA00004496"/>
    </source>
</evidence>
<dbReference type="HOGENOM" id="CLU_595905_0_0_1"/>
<dbReference type="SMART" id="SM00454">
    <property type="entry name" value="SAM"/>
    <property type="match status" value="1"/>
</dbReference>
<dbReference type="FunCoup" id="I6NCN4">
    <property type="interactions" value="49"/>
</dbReference>
<feature type="compositionally biased region" description="Low complexity" evidence="4">
    <location>
        <begin position="401"/>
        <end position="425"/>
    </location>
</feature>
<reference evidence="6 7" key="1">
    <citation type="journal article" date="2011" name="G3 (Bethesda)">
        <title>Genome evolution in the Eremothecium clade of the Saccharomyces complex revealed by comparative genomics.</title>
        <authorList>
            <person name="Wendland J."/>
            <person name="Walther A."/>
        </authorList>
    </citation>
    <scope>NUCLEOTIDE SEQUENCE [LARGE SCALE GENOMIC DNA]</scope>
    <source>
        <strain evidence="7">CBS 270.75 / DBVPG 7215 / KCTC 17166 / NRRL Y-17582</strain>
    </source>
</reference>
<evidence type="ECO:0000256" key="2">
    <source>
        <dbReference type="ARBA" id="ARBA00022490"/>
    </source>
</evidence>
<protein>
    <recommendedName>
        <fullName evidence="5">SAM domain-containing protein</fullName>
    </recommendedName>
</protein>
<keyword evidence="7" id="KW-1185">Reference proteome</keyword>
<dbReference type="SUPFAM" id="SSF47769">
    <property type="entry name" value="SAM/Pointed domain"/>
    <property type="match status" value="1"/>
</dbReference>
<evidence type="ECO:0000313" key="7">
    <source>
        <dbReference type="Proteomes" id="UP000006790"/>
    </source>
</evidence>
<feature type="domain" description="SAM" evidence="5">
    <location>
        <begin position="430"/>
        <end position="491"/>
    </location>
</feature>
<name>I6NCN4_ERECY</name>
<dbReference type="PROSITE" id="PS50105">
    <property type="entry name" value="SAM_DOMAIN"/>
    <property type="match status" value="1"/>
</dbReference>
<accession>I6NCN4</accession>
<dbReference type="GO" id="GO:0000289">
    <property type="term" value="P:nuclear-transcribed mRNA poly(A) tail shortening"/>
    <property type="evidence" value="ECO:0007669"/>
    <property type="project" value="TreeGrafter"/>
</dbReference>
<feature type="compositionally biased region" description="Low complexity" evidence="4">
    <location>
        <begin position="313"/>
        <end position="365"/>
    </location>
</feature>
<dbReference type="eggNOG" id="KOG3791">
    <property type="taxonomic scope" value="Eukaryota"/>
</dbReference>
<feature type="region of interest" description="Disordered" evidence="4">
    <location>
        <begin position="131"/>
        <end position="155"/>
    </location>
</feature>
<dbReference type="InterPro" id="IPR050897">
    <property type="entry name" value="SMAUG/VTS1_RNA-bind"/>
</dbReference>
<dbReference type="InterPro" id="IPR013761">
    <property type="entry name" value="SAM/pointed_sf"/>
</dbReference>
<dbReference type="AlphaFoldDB" id="I6NCN4"/>
<keyword evidence="3" id="KW-0694">RNA-binding</keyword>
<dbReference type="InParanoid" id="I6NCN4"/>
<dbReference type="InterPro" id="IPR001660">
    <property type="entry name" value="SAM"/>
</dbReference>
<comment type="subcellular location">
    <subcellularLocation>
        <location evidence="1">Cytoplasm</location>
    </subcellularLocation>
</comment>
<proteinExistence type="predicted"/>
<dbReference type="RefSeq" id="XP_003646643.1">
    <property type="nucleotide sequence ID" value="XM_003646595.1"/>
</dbReference>
<keyword evidence="2" id="KW-0963">Cytoplasm</keyword>
<feature type="region of interest" description="Disordered" evidence="4">
    <location>
        <begin position="399"/>
        <end position="425"/>
    </location>
</feature>
<evidence type="ECO:0000256" key="4">
    <source>
        <dbReference type="SAM" id="MobiDB-lite"/>
    </source>
</evidence>
<dbReference type="KEGG" id="erc:Ecym_5026"/>